<evidence type="ECO:0000313" key="13">
    <source>
        <dbReference type="EMBL" id="KXI13380.1"/>
    </source>
</evidence>
<name>A0A135YVH2_9FIRM</name>
<feature type="binding site" evidence="11">
    <location>
        <position position="132"/>
    </location>
    <ligand>
        <name>NAD(+)</name>
        <dbReference type="ChEBI" id="CHEBI:57540"/>
    </ligand>
</feature>
<feature type="binding site" evidence="10">
    <location>
        <position position="122"/>
    </location>
    <ligand>
        <name>glycerol</name>
        <dbReference type="ChEBI" id="CHEBI:17754"/>
    </ligand>
</feature>
<evidence type="ECO:0000256" key="7">
    <source>
        <dbReference type="ARBA" id="ARBA00040132"/>
    </source>
</evidence>
<feature type="binding site" evidence="9">
    <location>
        <position position="172"/>
    </location>
    <ligand>
        <name>glycerol</name>
        <dbReference type="ChEBI" id="CHEBI:17754"/>
    </ligand>
</feature>
<evidence type="ECO:0000256" key="4">
    <source>
        <dbReference type="ARBA" id="ARBA00023027"/>
    </source>
</evidence>
<reference evidence="13 15" key="1">
    <citation type="submission" date="2016-02" db="EMBL/GenBank/DDBJ databases">
        <authorList>
            <person name="Wen L."/>
            <person name="He K."/>
            <person name="Yang H."/>
        </authorList>
    </citation>
    <scope>NUCLEOTIDE SEQUENCE [LARGE SCALE GENOMIC DNA]</scope>
    <source>
        <strain evidence="13 15">MJR8628A</strain>
    </source>
</reference>
<evidence type="ECO:0000256" key="10">
    <source>
        <dbReference type="PIRSR" id="PIRSR000112-2"/>
    </source>
</evidence>
<dbReference type="GeneID" id="79843269"/>
<dbReference type="PIRSF" id="PIRSF000112">
    <property type="entry name" value="Glycerol_dehydrogenase"/>
    <property type="match status" value="1"/>
</dbReference>
<comment type="cofactor">
    <cofactor evidence="9">
        <name>Zn(2+)</name>
        <dbReference type="ChEBI" id="CHEBI:29105"/>
    </cofactor>
    <text evidence="9">Binds 1 zinc ion per subunit.</text>
</comment>
<evidence type="ECO:0000313" key="14">
    <source>
        <dbReference type="EMBL" id="SUB60541.1"/>
    </source>
</evidence>
<feature type="binding site" evidence="11">
    <location>
        <begin position="95"/>
        <end position="99"/>
    </location>
    <ligand>
        <name>NAD(+)</name>
        <dbReference type="ChEBI" id="CHEBI:57540"/>
    </ligand>
</feature>
<sequence length="366" mass="39000">MAKILISPSKYIQGPGELSNLGTYAENLGKKALVIISESGYKRVGKGIESGFEKSSADVEFCYFNGECSSQEVDRIIEKYINNGECDMIFGVGGGKIADTAKAVGYYTKKPVGVCPTVASSDAPCSALSVLYTEDGVFDKYLFLPKNPDIVMMDTDVISKSPVRLTVSGIGDALATYFEARACKASGAVSCAGGTITQAAMALAELCLNTLLSEGFKAKVALEAGVVTESVEKLIEANTLLSGLGFESGGLAGAHAIHNGLTALEEAHNMYHGEKVAFGTCVQLILEDAPLEEIEEIYNFCIEMGLPVTLEELGVTDLSEDRLMEVARLACSPDDTIHNMPFEVNEKKVYSAIIAADNMGRKYLGK</sequence>
<evidence type="ECO:0000256" key="11">
    <source>
        <dbReference type="PIRSR" id="PIRSR000112-3"/>
    </source>
</evidence>
<evidence type="ECO:0000256" key="8">
    <source>
        <dbReference type="ARBA" id="ARBA00049006"/>
    </source>
</evidence>
<dbReference type="InterPro" id="IPR016205">
    <property type="entry name" value="Glycerol_DH"/>
</dbReference>
<accession>A0A135YVH2</accession>
<dbReference type="eggNOG" id="COG0371">
    <property type="taxonomic scope" value="Bacteria"/>
</dbReference>
<dbReference type="Gene3D" id="3.40.50.1970">
    <property type="match status" value="1"/>
</dbReference>
<dbReference type="PANTHER" id="PTHR43616:SF5">
    <property type="entry name" value="GLYCEROL DEHYDROGENASE 1"/>
    <property type="match status" value="1"/>
</dbReference>
<comment type="catalytic activity">
    <reaction evidence="8">
        <text>glycerol + NAD(+) = dihydroxyacetone + NADH + H(+)</text>
        <dbReference type="Rhea" id="RHEA:13769"/>
        <dbReference type="ChEBI" id="CHEBI:15378"/>
        <dbReference type="ChEBI" id="CHEBI:16016"/>
        <dbReference type="ChEBI" id="CHEBI:17754"/>
        <dbReference type="ChEBI" id="CHEBI:57540"/>
        <dbReference type="ChEBI" id="CHEBI:57945"/>
        <dbReference type="EC" id="1.1.1.6"/>
    </reaction>
</comment>
<evidence type="ECO:0000259" key="12">
    <source>
        <dbReference type="Pfam" id="PF00465"/>
    </source>
</evidence>
<feature type="domain" description="Alcohol dehydrogenase iron-type/glycerol dehydrogenase GldA" evidence="12">
    <location>
        <begin position="8"/>
        <end position="155"/>
    </location>
</feature>
<comment type="similarity">
    <text evidence="1">Belongs to the iron-containing alcohol dehydrogenase family.</text>
</comment>
<dbReference type="SUPFAM" id="SSF56796">
    <property type="entry name" value="Dehydroquinate synthase-like"/>
    <property type="match status" value="1"/>
</dbReference>
<dbReference type="GO" id="GO:0008888">
    <property type="term" value="F:glycerol dehydrogenase (NAD+) activity"/>
    <property type="evidence" value="ECO:0007669"/>
    <property type="project" value="UniProtKB-EC"/>
</dbReference>
<feature type="binding site" evidence="11">
    <location>
        <begin position="117"/>
        <end position="120"/>
    </location>
    <ligand>
        <name>NAD(+)</name>
        <dbReference type="ChEBI" id="CHEBI:57540"/>
    </ligand>
</feature>
<protein>
    <recommendedName>
        <fullName evidence="7">Glycerol dehydrogenase</fullName>
        <ecNumber evidence="6">1.1.1.6</ecNumber>
    </recommendedName>
</protein>
<feature type="binding site" evidence="11">
    <location>
        <position position="128"/>
    </location>
    <ligand>
        <name>NAD(+)</name>
        <dbReference type="ChEBI" id="CHEBI:57540"/>
    </ligand>
</feature>
<dbReference type="PANTHER" id="PTHR43616">
    <property type="entry name" value="GLYCEROL DEHYDROGENASE"/>
    <property type="match status" value="1"/>
</dbReference>
<keyword evidence="9" id="KW-0862">Zinc</keyword>
<reference evidence="14 16" key="2">
    <citation type="submission" date="2018-06" db="EMBL/GenBank/DDBJ databases">
        <authorList>
            <consortium name="Pathogen Informatics"/>
            <person name="Doyle S."/>
        </authorList>
    </citation>
    <scope>NUCLEOTIDE SEQUENCE [LARGE SCALE GENOMIC DNA]</scope>
    <source>
        <strain evidence="14 16">NCTC11460</strain>
    </source>
</reference>
<dbReference type="GO" id="GO:0005829">
    <property type="term" value="C:cytosol"/>
    <property type="evidence" value="ECO:0007669"/>
    <property type="project" value="TreeGrafter"/>
</dbReference>
<dbReference type="EC" id="1.1.1.6" evidence="6"/>
<dbReference type="NCBIfam" id="NF006941">
    <property type="entry name" value="PRK09423.1"/>
    <property type="match status" value="1"/>
</dbReference>
<comment type="pathway">
    <text evidence="5">Polyol metabolism; glycerol fermentation; glycerone phosphate from glycerol (oxidative route): step 1/2.</text>
</comment>
<gene>
    <name evidence="14" type="primary">dhaD</name>
    <name evidence="13" type="ORF">HMPREF3195_00773</name>
    <name evidence="14" type="ORF">NCTC11460_00446</name>
</gene>
<evidence type="ECO:0000256" key="1">
    <source>
        <dbReference type="ARBA" id="ARBA00007358"/>
    </source>
</evidence>
<keyword evidence="4 11" id="KW-0520">NAD</keyword>
<dbReference type="EMBL" id="UGTB01000004">
    <property type="protein sequence ID" value="SUB60541.1"/>
    <property type="molecule type" value="Genomic_DNA"/>
</dbReference>
<evidence type="ECO:0000313" key="16">
    <source>
        <dbReference type="Proteomes" id="UP000255101"/>
    </source>
</evidence>
<dbReference type="Proteomes" id="UP000255101">
    <property type="component" value="Unassembled WGS sequence"/>
</dbReference>
<organism evidence="13 15">
    <name type="scientific">Peptostreptococcus anaerobius</name>
    <dbReference type="NCBI Taxonomy" id="1261"/>
    <lineage>
        <taxon>Bacteria</taxon>
        <taxon>Bacillati</taxon>
        <taxon>Bacillota</taxon>
        <taxon>Clostridia</taxon>
        <taxon>Peptostreptococcales</taxon>
        <taxon>Peptostreptococcaceae</taxon>
        <taxon>Peptostreptococcus</taxon>
    </lineage>
</organism>
<evidence type="ECO:0000256" key="9">
    <source>
        <dbReference type="PIRSR" id="PIRSR000112-1"/>
    </source>
</evidence>
<keyword evidence="3 14" id="KW-0560">Oxidoreductase</keyword>
<feature type="binding site" evidence="11">
    <location>
        <position position="126"/>
    </location>
    <ligand>
        <name>NAD(+)</name>
        <dbReference type="ChEBI" id="CHEBI:57540"/>
    </ligand>
</feature>
<dbReference type="Gene3D" id="1.20.1090.10">
    <property type="entry name" value="Dehydroquinate synthase-like - alpha domain"/>
    <property type="match status" value="1"/>
</dbReference>
<evidence type="ECO:0000256" key="6">
    <source>
        <dbReference type="ARBA" id="ARBA00039147"/>
    </source>
</evidence>
<dbReference type="PATRIC" id="fig|1261.3.peg.1393"/>
<evidence type="ECO:0000256" key="3">
    <source>
        <dbReference type="ARBA" id="ARBA00023002"/>
    </source>
</evidence>
<evidence type="ECO:0000256" key="5">
    <source>
        <dbReference type="ARBA" id="ARBA00037918"/>
    </source>
</evidence>
<evidence type="ECO:0000256" key="2">
    <source>
        <dbReference type="ARBA" id="ARBA00022723"/>
    </source>
</evidence>
<feature type="binding site" evidence="9">
    <location>
        <position position="272"/>
    </location>
    <ligand>
        <name>glycerol</name>
        <dbReference type="ChEBI" id="CHEBI:17754"/>
    </ligand>
</feature>
<dbReference type="PROSITE" id="PS00060">
    <property type="entry name" value="ADH_IRON_2"/>
    <property type="match status" value="1"/>
</dbReference>
<evidence type="ECO:0000313" key="15">
    <source>
        <dbReference type="Proteomes" id="UP000070326"/>
    </source>
</evidence>
<dbReference type="InterPro" id="IPR001670">
    <property type="entry name" value="ADH_Fe/GldA"/>
</dbReference>
<dbReference type="RefSeq" id="WP_002844251.1">
    <property type="nucleotide sequence ID" value="NZ_CAMPYD010000008.1"/>
</dbReference>
<dbReference type="GO" id="GO:0046872">
    <property type="term" value="F:metal ion binding"/>
    <property type="evidence" value="ECO:0007669"/>
    <property type="project" value="UniProtKB-KW"/>
</dbReference>
<dbReference type="Pfam" id="PF00465">
    <property type="entry name" value="Fe-ADH"/>
    <property type="match status" value="1"/>
</dbReference>
<dbReference type="AlphaFoldDB" id="A0A135YVH2"/>
<dbReference type="EMBL" id="LSQZ01000024">
    <property type="protein sequence ID" value="KXI13380.1"/>
    <property type="molecule type" value="Genomic_DNA"/>
</dbReference>
<dbReference type="InterPro" id="IPR018211">
    <property type="entry name" value="ADH_Fe_CS"/>
</dbReference>
<feature type="binding site" evidence="9">
    <location>
        <position position="255"/>
    </location>
    <ligand>
        <name>glycerol</name>
        <dbReference type="ChEBI" id="CHEBI:17754"/>
    </ligand>
</feature>
<dbReference type="CDD" id="cd08170">
    <property type="entry name" value="GlyDH"/>
    <property type="match status" value="1"/>
</dbReference>
<keyword evidence="2 9" id="KW-0479">Metal-binding</keyword>
<proteinExistence type="inferred from homology"/>
<dbReference type="STRING" id="1261.HMPREF3195_00773"/>
<dbReference type="Proteomes" id="UP000070326">
    <property type="component" value="Unassembled WGS sequence"/>
</dbReference>